<dbReference type="Proteomes" id="UP000792457">
    <property type="component" value="Unassembled WGS sequence"/>
</dbReference>
<dbReference type="EMBL" id="KZ308765">
    <property type="protein sequence ID" value="KAG8234039.1"/>
    <property type="molecule type" value="Genomic_DNA"/>
</dbReference>
<proteinExistence type="predicted"/>
<feature type="signal peptide" evidence="1">
    <location>
        <begin position="1"/>
        <end position="19"/>
    </location>
</feature>
<sequence>MQAFQIVLLIAISATAAMAYPGHGYGLVGYGHGDYYAYPKYNFEYGVHSPHTGDLKNQWQYRDGGLVKNAYNLKEHDRAISRQDLIADGGHYGGGLSYGRYAGGYYGGAASYANGNNLALAGHYGGLYY</sequence>
<gene>
    <name evidence="2" type="ORF">J437_LFUL013207</name>
</gene>
<feature type="chain" id="PRO_5035422178" evidence="1">
    <location>
        <begin position="20"/>
        <end position="129"/>
    </location>
</feature>
<protein>
    <submittedName>
        <fullName evidence="2">Uncharacterized protein</fullName>
    </submittedName>
</protein>
<organism evidence="2 3">
    <name type="scientific">Ladona fulva</name>
    <name type="common">Scarce chaser dragonfly</name>
    <name type="synonym">Libellula fulva</name>
    <dbReference type="NCBI Taxonomy" id="123851"/>
    <lineage>
        <taxon>Eukaryota</taxon>
        <taxon>Metazoa</taxon>
        <taxon>Ecdysozoa</taxon>
        <taxon>Arthropoda</taxon>
        <taxon>Hexapoda</taxon>
        <taxon>Insecta</taxon>
        <taxon>Pterygota</taxon>
        <taxon>Palaeoptera</taxon>
        <taxon>Odonata</taxon>
        <taxon>Epiprocta</taxon>
        <taxon>Anisoptera</taxon>
        <taxon>Libelluloidea</taxon>
        <taxon>Libellulidae</taxon>
        <taxon>Ladona</taxon>
    </lineage>
</organism>
<keyword evidence="3" id="KW-1185">Reference proteome</keyword>
<evidence type="ECO:0000256" key="1">
    <source>
        <dbReference type="SAM" id="SignalP"/>
    </source>
</evidence>
<dbReference type="OrthoDB" id="6756426at2759"/>
<dbReference type="AlphaFoldDB" id="A0A8K0KEZ5"/>
<comment type="caution">
    <text evidence="2">The sequence shown here is derived from an EMBL/GenBank/DDBJ whole genome shotgun (WGS) entry which is preliminary data.</text>
</comment>
<evidence type="ECO:0000313" key="2">
    <source>
        <dbReference type="EMBL" id="KAG8234039.1"/>
    </source>
</evidence>
<name>A0A8K0KEZ5_LADFU</name>
<reference evidence="2" key="1">
    <citation type="submission" date="2013-04" db="EMBL/GenBank/DDBJ databases">
        <authorList>
            <person name="Qu J."/>
            <person name="Murali S.C."/>
            <person name="Bandaranaike D."/>
            <person name="Bellair M."/>
            <person name="Blankenburg K."/>
            <person name="Chao H."/>
            <person name="Dinh H."/>
            <person name="Doddapaneni H."/>
            <person name="Downs B."/>
            <person name="Dugan-Rocha S."/>
            <person name="Elkadiri S."/>
            <person name="Gnanaolivu R.D."/>
            <person name="Hernandez B."/>
            <person name="Javaid M."/>
            <person name="Jayaseelan J.C."/>
            <person name="Lee S."/>
            <person name="Li M."/>
            <person name="Ming W."/>
            <person name="Munidasa M."/>
            <person name="Muniz J."/>
            <person name="Nguyen L."/>
            <person name="Ongeri F."/>
            <person name="Osuji N."/>
            <person name="Pu L.-L."/>
            <person name="Puazo M."/>
            <person name="Qu C."/>
            <person name="Quiroz J."/>
            <person name="Raj R."/>
            <person name="Weissenberger G."/>
            <person name="Xin Y."/>
            <person name="Zou X."/>
            <person name="Han Y."/>
            <person name="Richards S."/>
            <person name="Worley K."/>
            <person name="Muzny D."/>
            <person name="Gibbs R."/>
        </authorList>
    </citation>
    <scope>NUCLEOTIDE SEQUENCE</scope>
    <source>
        <strain evidence="2">Sampled in the wild</strain>
    </source>
</reference>
<keyword evidence="1" id="KW-0732">Signal</keyword>
<reference evidence="2" key="2">
    <citation type="submission" date="2017-10" db="EMBL/GenBank/DDBJ databases">
        <title>Ladona fulva Genome sequencing and assembly.</title>
        <authorList>
            <person name="Murali S."/>
            <person name="Richards S."/>
            <person name="Bandaranaike D."/>
            <person name="Bellair M."/>
            <person name="Blankenburg K."/>
            <person name="Chao H."/>
            <person name="Dinh H."/>
            <person name="Doddapaneni H."/>
            <person name="Dugan-Rocha S."/>
            <person name="Elkadiri S."/>
            <person name="Gnanaolivu R."/>
            <person name="Hernandez B."/>
            <person name="Skinner E."/>
            <person name="Javaid M."/>
            <person name="Lee S."/>
            <person name="Li M."/>
            <person name="Ming W."/>
            <person name="Munidasa M."/>
            <person name="Muniz J."/>
            <person name="Nguyen L."/>
            <person name="Hughes D."/>
            <person name="Osuji N."/>
            <person name="Pu L.-L."/>
            <person name="Puazo M."/>
            <person name="Qu C."/>
            <person name="Quiroz J."/>
            <person name="Raj R."/>
            <person name="Weissenberger G."/>
            <person name="Xin Y."/>
            <person name="Zou X."/>
            <person name="Han Y."/>
            <person name="Worley K."/>
            <person name="Muzny D."/>
            <person name="Gibbs R."/>
        </authorList>
    </citation>
    <scope>NUCLEOTIDE SEQUENCE</scope>
    <source>
        <strain evidence="2">Sampled in the wild</strain>
    </source>
</reference>
<accession>A0A8K0KEZ5</accession>
<evidence type="ECO:0000313" key="3">
    <source>
        <dbReference type="Proteomes" id="UP000792457"/>
    </source>
</evidence>